<keyword evidence="3" id="KW-1185">Reference proteome</keyword>
<dbReference type="OrthoDB" id="7857491at2759"/>
<feature type="compositionally biased region" description="Acidic residues" evidence="1">
    <location>
        <begin position="59"/>
        <end position="74"/>
    </location>
</feature>
<organism evidence="2 3">
    <name type="scientific">Drosophila willistoni</name>
    <name type="common">Fruit fly</name>
    <dbReference type="NCBI Taxonomy" id="7260"/>
    <lineage>
        <taxon>Eukaryota</taxon>
        <taxon>Metazoa</taxon>
        <taxon>Ecdysozoa</taxon>
        <taxon>Arthropoda</taxon>
        <taxon>Hexapoda</taxon>
        <taxon>Insecta</taxon>
        <taxon>Pterygota</taxon>
        <taxon>Neoptera</taxon>
        <taxon>Endopterygota</taxon>
        <taxon>Diptera</taxon>
        <taxon>Brachycera</taxon>
        <taxon>Muscomorpha</taxon>
        <taxon>Ephydroidea</taxon>
        <taxon>Drosophilidae</taxon>
        <taxon>Drosophila</taxon>
        <taxon>Sophophora</taxon>
    </lineage>
</organism>
<dbReference type="STRING" id="7260.A0A0Q9WW86"/>
<reference evidence="2 3" key="1">
    <citation type="journal article" date="2007" name="Nature">
        <title>Evolution of genes and genomes on the Drosophila phylogeny.</title>
        <authorList>
            <consortium name="Drosophila 12 Genomes Consortium"/>
            <person name="Clark A.G."/>
            <person name="Eisen M.B."/>
            <person name="Smith D.R."/>
            <person name="Bergman C.M."/>
            <person name="Oliver B."/>
            <person name="Markow T.A."/>
            <person name="Kaufman T.C."/>
            <person name="Kellis M."/>
            <person name="Gelbart W."/>
            <person name="Iyer V.N."/>
            <person name="Pollard D.A."/>
            <person name="Sackton T.B."/>
            <person name="Larracuente A.M."/>
            <person name="Singh N.D."/>
            <person name="Abad J.P."/>
            <person name="Abt D.N."/>
            <person name="Adryan B."/>
            <person name="Aguade M."/>
            <person name="Akashi H."/>
            <person name="Anderson W.W."/>
            <person name="Aquadro C.F."/>
            <person name="Ardell D.H."/>
            <person name="Arguello R."/>
            <person name="Artieri C.G."/>
            <person name="Barbash D.A."/>
            <person name="Barker D."/>
            <person name="Barsanti P."/>
            <person name="Batterham P."/>
            <person name="Batzoglou S."/>
            <person name="Begun D."/>
            <person name="Bhutkar A."/>
            <person name="Blanco E."/>
            <person name="Bosak S.A."/>
            <person name="Bradley R.K."/>
            <person name="Brand A.D."/>
            <person name="Brent M.R."/>
            <person name="Brooks A.N."/>
            <person name="Brown R.H."/>
            <person name="Butlin R.K."/>
            <person name="Caggese C."/>
            <person name="Calvi B.R."/>
            <person name="Bernardo de Carvalho A."/>
            <person name="Caspi A."/>
            <person name="Castrezana S."/>
            <person name="Celniker S.E."/>
            <person name="Chang J.L."/>
            <person name="Chapple C."/>
            <person name="Chatterji S."/>
            <person name="Chinwalla A."/>
            <person name="Civetta A."/>
            <person name="Clifton S.W."/>
            <person name="Comeron J.M."/>
            <person name="Costello J.C."/>
            <person name="Coyne J.A."/>
            <person name="Daub J."/>
            <person name="David R.G."/>
            <person name="Delcher A.L."/>
            <person name="Delehaunty K."/>
            <person name="Do C.B."/>
            <person name="Ebling H."/>
            <person name="Edwards K."/>
            <person name="Eickbush T."/>
            <person name="Evans J.D."/>
            <person name="Filipski A."/>
            <person name="Findeiss S."/>
            <person name="Freyhult E."/>
            <person name="Fulton L."/>
            <person name="Fulton R."/>
            <person name="Garcia A.C."/>
            <person name="Gardiner A."/>
            <person name="Garfield D.A."/>
            <person name="Garvin B.E."/>
            <person name="Gibson G."/>
            <person name="Gilbert D."/>
            <person name="Gnerre S."/>
            <person name="Godfrey J."/>
            <person name="Good R."/>
            <person name="Gotea V."/>
            <person name="Gravely B."/>
            <person name="Greenberg A.J."/>
            <person name="Griffiths-Jones S."/>
            <person name="Gross S."/>
            <person name="Guigo R."/>
            <person name="Gustafson E.A."/>
            <person name="Haerty W."/>
            <person name="Hahn M.W."/>
            <person name="Halligan D.L."/>
            <person name="Halpern A.L."/>
            <person name="Halter G.M."/>
            <person name="Han M.V."/>
            <person name="Heger A."/>
            <person name="Hillier L."/>
            <person name="Hinrichs A.S."/>
            <person name="Holmes I."/>
            <person name="Hoskins R.A."/>
            <person name="Hubisz M.J."/>
            <person name="Hultmark D."/>
            <person name="Huntley M.A."/>
            <person name="Jaffe D.B."/>
            <person name="Jagadeeshan S."/>
            <person name="Jeck W.R."/>
            <person name="Johnson J."/>
            <person name="Jones C.D."/>
            <person name="Jordan W.C."/>
            <person name="Karpen G.H."/>
            <person name="Kataoka E."/>
            <person name="Keightley P.D."/>
            <person name="Kheradpour P."/>
            <person name="Kirkness E.F."/>
            <person name="Koerich L.B."/>
            <person name="Kristiansen K."/>
            <person name="Kudrna D."/>
            <person name="Kulathinal R.J."/>
            <person name="Kumar S."/>
            <person name="Kwok R."/>
            <person name="Lander E."/>
            <person name="Langley C.H."/>
            <person name="Lapoint R."/>
            <person name="Lazzaro B.P."/>
            <person name="Lee S.J."/>
            <person name="Levesque L."/>
            <person name="Li R."/>
            <person name="Lin C.F."/>
            <person name="Lin M.F."/>
            <person name="Lindblad-Toh K."/>
            <person name="Llopart A."/>
            <person name="Long M."/>
            <person name="Low L."/>
            <person name="Lozovsky E."/>
            <person name="Lu J."/>
            <person name="Luo M."/>
            <person name="Machado C.A."/>
            <person name="Makalowski W."/>
            <person name="Marzo M."/>
            <person name="Matsuda M."/>
            <person name="Matzkin L."/>
            <person name="McAllister B."/>
            <person name="McBride C.S."/>
            <person name="McKernan B."/>
            <person name="McKernan K."/>
            <person name="Mendez-Lago M."/>
            <person name="Minx P."/>
            <person name="Mollenhauer M.U."/>
            <person name="Montooth K."/>
            <person name="Mount S.M."/>
            <person name="Mu X."/>
            <person name="Myers E."/>
            <person name="Negre B."/>
            <person name="Newfeld S."/>
            <person name="Nielsen R."/>
            <person name="Noor M.A."/>
            <person name="O'Grady P."/>
            <person name="Pachter L."/>
            <person name="Papaceit M."/>
            <person name="Parisi M.J."/>
            <person name="Parisi M."/>
            <person name="Parts L."/>
            <person name="Pedersen J.S."/>
            <person name="Pesole G."/>
            <person name="Phillippy A.M."/>
            <person name="Ponting C.P."/>
            <person name="Pop M."/>
            <person name="Porcelli D."/>
            <person name="Powell J.R."/>
            <person name="Prohaska S."/>
            <person name="Pruitt K."/>
            <person name="Puig M."/>
            <person name="Quesneville H."/>
            <person name="Ram K.R."/>
            <person name="Rand D."/>
            <person name="Rasmussen M.D."/>
            <person name="Reed L.K."/>
            <person name="Reenan R."/>
            <person name="Reily A."/>
            <person name="Remington K.A."/>
            <person name="Rieger T.T."/>
            <person name="Ritchie M.G."/>
            <person name="Robin C."/>
            <person name="Rogers Y.H."/>
            <person name="Rohde C."/>
            <person name="Rozas J."/>
            <person name="Rubenfield M.J."/>
            <person name="Ruiz A."/>
            <person name="Russo S."/>
            <person name="Salzberg S.L."/>
            <person name="Sanchez-Gracia A."/>
            <person name="Saranga D.J."/>
            <person name="Sato H."/>
            <person name="Schaeffer S.W."/>
            <person name="Schatz M.C."/>
            <person name="Schlenke T."/>
            <person name="Schwartz R."/>
            <person name="Segarra C."/>
            <person name="Singh R.S."/>
            <person name="Sirot L."/>
            <person name="Sirota M."/>
            <person name="Sisneros N.B."/>
            <person name="Smith C.D."/>
            <person name="Smith T.F."/>
            <person name="Spieth J."/>
            <person name="Stage D.E."/>
            <person name="Stark A."/>
            <person name="Stephan W."/>
            <person name="Strausberg R.L."/>
            <person name="Strempel S."/>
            <person name="Sturgill D."/>
            <person name="Sutton G."/>
            <person name="Sutton G.G."/>
            <person name="Tao W."/>
            <person name="Teichmann S."/>
            <person name="Tobari Y.N."/>
            <person name="Tomimura Y."/>
            <person name="Tsolas J.M."/>
            <person name="Valente V.L."/>
            <person name="Venter E."/>
            <person name="Venter J.C."/>
            <person name="Vicario S."/>
            <person name="Vieira F.G."/>
            <person name="Vilella A.J."/>
            <person name="Villasante A."/>
            <person name="Walenz B."/>
            <person name="Wang J."/>
            <person name="Wasserman M."/>
            <person name="Watts T."/>
            <person name="Wilson D."/>
            <person name="Wilson R.K."/>
            <person name="Wing R.A."/>
            <person name="Wolfner M.F."/>
            <person name="Wong A."/>
            <person name="Wong G.K."/>
            <person name="Wu C.I."/>
            <person name="Wu G."/>
            <person name="Yamamoto D."/>
            <person name="Yang H.P."/>
            <person name="Yang S.P."/>
            <person name="Yorke J.A."/>
            <person name="Yoshida K."/>
            <person name="Zdobnov E."/>
            <person name="Zhang P."/>
            <person name="Zhang Y."/>
            <person name="Zimin A.V."/>
            <person name="Baldwin J."/>
            <person name="Abdouelleil A."/>
            <person name="Abdulkadir J."/>
            <person name="Abebe A."/>
            <person name="Abera B."/>
            <person name="Abreu J."/>
            <person name="Acer S.C."/>
            <person name="Aftuck L."/>
            <person name="Alexander A."/>
            <person name="An P."/>
            <person name="Anderson E."/>
            <person name="Anderson S."/>
            <person name="Arachi H."/>
            <person name="Azer M."/>
            <person name="Bachantsang P."/>
            <person name="Barry A."/>
            <person name="Bayul T."/>
            <person name="Berlin A."/>
            <person name="Bessette D."/>
            <person name="Bloom T."/>
            <person name="Blye J."/>
            <person name="Boguslavskiy L."/>
            <person name="Bonnet C."/>
            <person name="Boukhgalter B."/>
            <person name="Bourzgui I."/>
            <person name="Brown A."/>
            <person name="Cahill P."/>
            <person name="Channer S."/>
            <person name="Cheshatsang Y."/>
            <person name="Chuda L."/>
            <person name="Citroen M."/>
            <person name="Collymore A."/>
            <person name="Cooke P."/>
            <person name="Costello M."/>
            <person name="D'Aco K."/>
            <person name="Daza R."/>
            <person name="De Haan G."/>
            <person name="DeGray S."/>
            <person name="DeMaso C."/>
            <person name="Dhargay N."/>
            <person name="Dooley K."/>
            <person name="Dooley E."/>
            <person name="Doricent M."/>
            <person name="Dorje P."/>
            <person name="Dorjee K."/>
            <person name="Dupes A."/>
            <person name="Elong R."/>
            <person name="Falk J."/>
            <person name="Farina A."/>
            <person name="Faro S."/>
            <person name="Ferguson D."/>
            <person name="Fisher S."/>
            <person name="Foley C.D."/>
            <person name="Franke A."/>
            <person name="Friedrich D."/>
            <person name="Gadbois L."/>
            <person name="Gearin G."/>
            <person name="Gearin C.R."/>
            <person name="Giannoukos G."/>
            <person name="Goode T."/>
            <person name="Graham J."/>
            <person name="Grandbois E."/>
            <person name="Grewal S."/>
            <person name="Gyaltsen K."/>
            <person name="Hafez N."/>
            <person name="Hagos B."/>
            <person name="Hall J."/>
            <person name="Henson C."/>
            <person name="Hollinger A."/>
            <person name="Honan T."/>
            <person name="Huard M.D."/>
            <person name="Hughes L."/>
            <person name="Hurhula B."/>
            <person name="Husby M.E."/>
            <person name="Kamat A."/>
            <person name="Kanga B."/>
            <person name="Kashin S."/>
            <person name="Khazanovich D."/>
            <person name="Kisner P."/>
            <person name="Lance K."/>
            <person name="Lara M."/>
            <person name="Lee W."/>
            <person name="Lennon N."/>
            <person name="Letendre F."/>
            <person name="LeVine R."/>
            <person name="Lipovsky A."/>
            <person name="Liu X."/>
            <person name="Liu J."/>
            <person name="Liu S."/>
            <person name="Lokyitsang T."/>
            <person name="Lokyitsang Y."/>
            <person name="Lubonja R."/>
            <person name="Lui A."/>
            <person name="MacDonald P."/>
            <person name="Magnisalis V."/>
            <person name="Maru K."/>
            <person name="Matthews C."/>
            <person name="McCusker W."/>
            <person name="McDonough S."/>
            <person name="Mehta T."/>
            <person name="Meldrim J."/>
            <person name="Meneus L."/>
            <person name="Mihai O."/>
            <person name="Mihalev A."/>
            <person name="Mihova T."/>
            <person name="Mittelman R."/>
            <person name="Mlenga V."/>
            <person name="Montmayeur A."/>
            <person name="Mulrain L."/>
            <person name="Navidi A."/>
            <person name="Naylor J."/>
            <person name="Negash T."/>
            <person name="Nguyen T."/>
            <person name="Nguyen N."/>
            <person name="Nicol R."/>
            <person name="Norbu C."/>
            <person name="Norbu N."/>
            <person name="Novod N."/>
            <person name="O'Neill B."/>
            <person name="Osman S."/>
            <person name="Markiewicz E."/>
            <person name="Oyono O.L."/>
            <person name="Patti C."/>
            <person name="Phunkhang P."/>
            <person name="Pierre F."/>
            <person name="Priest M."/>
            <person name="Raghuraman S."/>
            <person name="Rege F."/>
            <person name="Reyes R."/>
            <person name="Rise C."/>
            <person name="Rogov P."/>
            <person name="Ross K."/>
            <person name="Ryan E."/>
            <person name="Settipalli S."/>
            <person name="Shea T."/>
            <person name="Sherpa N."/>
            <person name="Shi L."/>
            <person name="Shih D."/>
            <person name="Sparrow T."/>
            <person name="Spaulding J."/>
            <person name="Stalker J."/>
            <person name="Stange-Thomann N."/>
            <person name="Stavropoulos S."/>
            <person name="Stone C."/>
            <person name="Strader C."/>
            <person name="Tesfaye S."/>
            <person name="Thomson T."/>
            <person name="Thoulutsang Y."/>
            <person name="Thoulutsang D."/>
            <person name="Topham K."/>
            <person name="Topping I."/>
            <person name="Tsamla T."/>
            <person name="Vassiliev H."/>
            <person name="Vo A."/>
            <person name="Wangchuk T."/>
            <person name="Wangdi T."/>
            <person name="Weiand M."/>
            <person name="Wilkinson J."/>
            <person name="Wilson A."/>
            <person name="Yadav S."/>
            <person name="Young G."/>
            <person name="Yu Q."/>
            <person name="Zembek L."/>
            <person name="Zhong D."/>
            <person name="Zimmer A."/>
            <person name="Zwirko Z."/>
            <person name="Jaffe D.B."/>
            <person name="Alvarez P."/>
            <person name="Brockman W."/>
            <person name="Butler J."/>
            <person name="Chin C."/>
            <person name="Gnerre S."/>
            <person name="Grabherr M."/>
            <person name="Kleber M."/>
            <person name="Mauceli E."/>
            <person name="MacCallum I."/>
        </authorList>
    </citation>
    <scope>NUCLEOTIDE SEQUENCE [LARGE SCALE GENOMIC DNA]</scope>
    <source>
        <strain evidence="3">Tucson 14030-0811.24</strain>
    </source>
</reference>
<dbReference type="AlphaFoldDB" id="A0A0Q9WW86"/>
<proteinExistence type="predicted"/>
<feature type="region of interest" description="Disordered" evidence="1">
    <location>
        <begin position="57"/>
        <end position="85"/>
    </location>
</feature>
<dbReference type="EMBL" id="CH963847">
    <property type="protein sequence ID" value="KRF97636.1"/>
    <property type="molecule type" value="Genomic_DNA"/>
</dbReference>
<evidence type="ECO:0000256" key="1">
    <source>
        <dbReference type="SAM" id="MobiDB-lite"/>
    </source>
</evidence>
<protein>
    <submittedName>
        <fullName evidence="2">Uncharacterized protein</fullName>
    </submittedName>
</protein>
<name>A0A0Q9WW86_DROWI</name>
<sequence length="219" mass="25231">MVNMFIYARLEAAIDNDMKSHTLTEIALHKSAGKNLKYEYCVKIVRICYILRDSPSDYSDADDDDDDDDDDDKEDTMSTGSEYTAELEEDFHNDEPDINSTQITEFDSTTSASSILGQTAENKSMCDNNTEIAHWIDKQVESSEKIANVNERMSRIIETIEKHMHKSCCPYNPVMDRIEMIHDFIDMIMQIRNIESPIARADSSGYMWTVRRFIPKVVE</sequence>
<gene>
    <name evidence="2" type="primary">Dwil\GK27775</name>
    <name evidence="2" type="ORF">Dwil_GK27775</name>
</gene>
<dbReference type="InParanoid" id="A0A0Q9WW86"/>
<evidence type="ECO:0000313" key="2">
    <source>
        <dbReference type="EMBL" id="KRF97636.1"/>
    </source>
</evidence>
<dbReference type="Proteomes" id="UP000007798">
    <property type="component" value="Unassembled WGS sequence"/>
</dbReference>
<accession>A0A0Q9WW86</accession>
<evidence type="ECO:0000313" key="3">
    <source>
        <dbReference type="Proteomes" id="UP000007798"/>
    </source>
</evidence>